<protein>
    <submittedName>
        <fullName evidence="1">Uncharacterized protein</fullName>
    </submittedName>
</protein>
<evidence type="ECO:0000313" key="1">
    <source>
        <dbReference type="EMBL" id="GBP83118.1"/>
    </source>
</evidence>
<organism evidence="1 2">
    <name type="scientific">Eumeta variegata</name>
    <name type="common">Bagworm moth</name>
    <name type="synonym">Eumeta japonica</name>
    <dbReference type="NCBI Taxonomy" id="151549"/>
    <lineage>
        <taxon>Eukaryota</taxon>
        <taxon>Metazoa</taxon>
        <taxon>Ecdysozoa</taxon>
        <taxon>Arthropoda</taxon>
        <taxon>Hexapoda</taxon>
        <taxon>Insecta</taxon>
        <taxon>Pterygota</taxon>
        <taxon>Neoptera</taxon>
        <taxon>Endopterygota</taxon>
        <taxon>Lepidoptera</taxon>
        <taxon>Glossata</taxon>
        <taxon>Ditrysia</taxon>
        <taxon>Tineoidea</taxon>
        <taxon>Psychidae</taxon>
        <taxon>Oiketicinae</taxon>
        <taxon>Eumeta</taxon>
    </lineage>
</organism>
<dbReference type="Proteomes" id="UP000299102">
    <property type="component" value="Unassembled WGS sequence"/>
</dbReference>
<accession>A0A4C1Z5H6</accession>
<comment type="caution">
    <text evidence="1">The sequence shown here is derived from an EMBL/GenBank/DDBJ whole genome shotgun (WGS) entry which is preliminary data.</text>
</comment>
<reference evidence="1 2" key="1">
    <citation type="journal article" date="2019" name="Commun. Biol.">
        <title>The bagworm genome reveals a unique fibroin gene that provides high tensile strength.</title>
        <authorList>
            <person name="Kono N."/>
            <person name="Nakamura H."/>
            <person name="Ohtoshi R."/>
            <person name="Tomita M."/>
            <person name="Numata K."/>
            <person name="Arakawa K."/>
        </authorList>
    </citation>
    <scope>NUCLEOTIDE SEQUENCE [LARGE SCALE GENOMIC DNA]</scope>
</reference>
<keyword evidence="2" id="KW-1185">Reference proteome</keyword>
<dbReference type="EMBL" id="BGZK01001605">
    <property type="protein sequence ID" value="GBP83118.1"/>
    <property type="molecule type" value="Genomic_DNA"/>
</dbReference>
<dbReference type="AlphaFoldDB" id="A0A4C1Z5H6"/>
<sequence length="94" mass="10774">MKVNVGYTKVMVFERGESITECDVLIEGEKVEEVQEFVYLTTNNGEYDRDIKKENKCGNKENGTLFAIMNNKASHNKHAWLEKGMSSGLAIWKR</sequence>
<gene>
    <name evidence="1" type="ORF">EVAR_61278_1</name>
</gene>
<name>A0A4C1Z5H6_EUMVA</name>
<dbReference type="OrthoDB" id="425681at2759"/>
<proteinExistence type="predicted"/>
<evidence type="ECO:0000313" key="2">
    <source>
        <dbReference type="Proteomes" id="UP000299102"/>
    </source>
</evidence>